<gene>
    <name evidence="2" type="ORF">MBJ925_LOCUS14289</name>
    <name evidence="3" type="ORF">SMN809_LOCUS62807</name>
</gene>
<dbReference type="AlphaFoldDB" id="A0A816QAX9"/>
<feature type="region of interest" description="Disordered" evidence="1">
    <location>
        <begin position="8"/>
        <end position="31"/>
    </location>
</feature>
<evidence type="ECO:0000256" key="1">
    <source>
        <dbReference type="SAM" id="MobiDB-lite"/>
    </source>
</evidence>
<name>A0A816QAX9_9BILA</name>
<evidence type="ECO:0000313" key="3">
    <source>
        <dbReference type="EMBL" id="CAF5127366.1"/>
    </source>
</evidence>
<feature type="non-terminal residue" evidence="2">
    <location>
        <position position="1"/>
    </location>
</feature>
<feature type="compositionally biased region" description="Polar residues" evidence="1">
    <location>
        <begin position="12"/>
        <end position="31"/>
    </location>
</feature>
<dbReference type="Proteomes" id="UP000663824">
    <property type="component" value="Unassembled WGS sequence"/>
</dbReference>
<evidence type="ECO:0000313" key="4">
    <source>
        <dbReference type="Proteomes" id="UP000663824"/>
    </source>
</evidence>
<dbReference type="Proteomes" id="UP000676336">
    <property type="component" value="Unassembled WGS sequence"/>
</dbReference>
<organism evidence="2 4">
    <name type="scientific">Rotaria magnacalcarata</name>
    <dbReference type="NCBI Taxonomy" id="392030"/>
    <lineage>
        <taxon>Eukaryota</taxon>
        <taxon>Metazoa</taxon>
        <taxon>Spiralia</taxon>
        <taxon>Gnathifera</taxon>
        <taxon>Rotifera</taxon>
        <taxon>Eurotatoria</taxon>
        <taxon>Bdelloidea</taxon>
        <taxon>Philodinida</taxon>
        <taxon>Philodinidae</taxon>
        <taxon>Rotaria</taxon>
    </lineage>
</organism>
<evidence type="ECO:0000313" key="2">
    <source>
        <dbReference type="EMBL" id="CAF2057716.1"/>
    </source>
</evidence>
<comment type="caution">
    <text evidence="2">The sequence shown here is derived from an EMBL/GenBank/DDBJ whole genome shotgun (WGS) entry which is preliminary data.</text>
</comment>
<protein>
    <submittedName>
        <fullName evidence="2">Uncharacterized protein</fullName>
    </submittedName>
</protein>
<accession>A0A816QAX9</accession>
<sequence length="229" mass="25421">LIVLNKKKKTTSEQMDASSNNDAAPVTNESSGTSEISTLKLTIETPKEKKYMLIDASSTVKQLKDVAANELSTFMDQMSIIYAAENDTTNKQASSATCSDSIEKFQLDFDHVHVHFSFPDNEKIAIYERFGEAKRFLTNLISADSRCTAVWANIIGDAYEKITELSPLSRIYQLLFTTSTITISRLQELIATKISIAIVHADAAADPLVLDAVRTKVNKKTCQLNIFEK</sequence>
<reference evidence="2" key="1">
    <citation type="submission" date="2021-02" db="EMBL/GenBank/DDBJ databases">
        <authorList>
            <person name="Nowell W R."/>
        </authorList>
    </citation>
    <scope>NUCLEOTIDE SEQUENCE</scope>
</reference>
<dbReference type="EMBL" id="CAJNRE010006674">
    <property type="protein sequence ID" value="CAF2057716.1"/>
    <property type="molecule type" value="Genomic_DNA"/>
</dbReference>
<dbReference type="EMBL" id="CAJOBI010264441">
    <property type="protein sequence ID" value="CAF5127366.1"/>
    <property type="molecule type" value="Genomic_DNA"/>
</dbReference>
<proteinExistence type="predicted"/>